<protein>
    <submittedName>
        <fullName evidence="1">Uncharacterized protein</fullName>
    </submittedName>
</protein>
<organism evidence="1 2">
    <name type="scientific">Flavobacterium suncheonense GH29-5 = DSM 17707</name>
    <dbReference type="NCBI Taxonomy" id="1121899"/>
    <lineage>
        <taxon>Bacteria</taxon>
        <taxon>Pseudomonadati</taxon>
        <taxon>Bacteroidota</taxon>
        <taxon>Flavobacteriia</taxon>
        <taxon>Flavobacteriales</taxon>
        <taxon>Flavobacteriaceae</taxon>
        <taxon>Flavobacterium</taxon>
    </lineage>
</organism>
<comment type="caution">
    <text evidence="1">The sequence shown here is derived from an EMBL/GenBank/DDBJ whole genome shotgun (WGS) entry which is preliminary data.</text>
</comment>
<sequence length="308" mass="36728">MNLKHLFVLLFLTTLKSFSQNYRDKVIHETLNPILDSYKPVSNTDYLKVKELILKLDEDYGYEADLHLKLMNLSYKHNDLDFFKTQLSRLVEKHGFTIAYMTGSESYAEAVLKGDLAVWFKPMYIKNHSIWLEQNFDKQLDLKQLNEARLKDQLLNSYGMKIKEKIQDESVLRQVSDIQNELLFNVLTDVYKIARKYDRFPTGKNFGLIQHDFSMMVQHNFMSADNLERTWILFEPYFKQACLKHDLDYGMYKKYDVYSYVATGFQKYGLITAEDLPWYFFKEKEENPEIPVRNLFFADKFKSEMGWK</sequence>
<dbReference type="RefSeq" id="WP_026980247.1">
    <property type="nucleotide sequence ID" value="NZ_AUCZ01000008.1"/>
</dbReference>
<evidence type="ECO:0000313" key="1">
    <source>
        <dbReference type="EMBL" id="KGO89810.1"/>
    </source>
</evidence>
<proteinExistence type="predicted"/>
<accession>A0A0A2MNE8</accession>
<dbReference type="OrthoDB" id="1342114at2"/>
<gene>
    <name evidence="1" type="ORF">Q764_06385</name>
</gene>
<evidence type="ECO:0000313" key="2">
    <source>
        <dbReference type="Proteomes" id="UP000030121"/>
    </source>
</evidence>
<keyword evidence="2" id="KW-1185">Reference proteome</keyword>
<dbReference type="STRING" id="1121899.GCA_000430025_01799"/>
<reference evidence="1 2" key="1">
    <citation type="submission" date="2013-09" db="EMBL/GenBank/DDBJ databases">
        <authorList>
            <person name="Zeng Z."/>
            <person name="Chen C."/>
        </authorList>
    </citation>
    <scope>NUCLEOTIDE SEQUENCE [LARGE SCALE GENOMIC DNA]</scope>
    <source>
        <strain evidence="1 2">GH29-5</strain>
    </source>
</reference>
<dbReference type="AlphaFoldDB" id="A0A0A2MNE8"/>
<dbReference type="Proteomes" id="UP000030121">
    <property type="component" value="Unassembled WGS sequence"/>
</dbReference>
<name>A0A0A2MNE8_9FLAO</name>
<dbReference type="EMBL" id="JRLW01000005">
    <property type="protein sequence ID" value="KGO89810.1"/>
    <property type="molecule type" value="Genomic_DNA"/>
</dbReference>
<dbReference type="eggNOG" id="ENOG5033UQ1">
    <property type="taxonomic scope" value="Bacteria"/>
</dbReference>